<sequence length="86" mass="9449">MEVGHHQLFDTADLLQRRDTRSVPGLLITRERLMLQLVAQTAEILMPAADDEPSACPAGRADSRRAAPLPPCAISPRSNPQCPLHR</sequence>
<dbReference type="EMBL" id="BAAAXF010000014">
    <property type="protein sequence ID" value="GAA3493822.1"/>
    <property type="molecule type" value="Genomic_DNA"/>
</dbReference>
<dbReference type="Proteomes" id="UP001501455">
    <property type="component" value="Unassembled WGS sequence"/>
</dbReference>
<name>A0ABP6TF38_9ACTN</name>
<evidence type="ECO:0000313" key="3">
    <source>
        <dbReference type="Proteomes" id="UP001501455"/>
    </source>
</evidence>
<proteinExistence type="predicted"/>
<evidence type="ECO:0000256" key="1">
    <source>
        <dbReference type="SAM" id="MobiDB-lite"/>
    </source>
</evidence>
<feature type="compositionally biased region" description="Polar residues" evidence="1">
    <location>
        <begin position="76"/>
        <end position="86"/>
    </location>
</feature>
<comment type="caution">
    <text evidence="2">The sequence shown here is derived from an EMBL/GenBank/DDBJ whole genome shotgun (WGS) entry which is preliminary data.</text>
</comment>
<feature type="region of interest" description="Disordered" evidence="1">
    <location>
        <begin position="50"/>
        <end position="86"/>
    </location>
</feature>
<organism evidence="2 3">
    <name type="scientific">Streptomyces prasinosporus</name>
    <dbReference type="NCBI Taxonomy" id="68256"/>
    <lineage>
        <taxon>Bacteria</taxon>
        <taxon>Bacillati</taxon>
        <taxon>Actinomycetota</taxon>
        <taxon>Actinomycetes</taxon>
        <taxon>Kitasatosporales</taxon>
        <taxon>Streptomycetaceae</taxon>
        <taxon>Streptomyces</taxon>
        <taxon>Streptomyces albogriseolus group</taxon>
    </lineage>
</organism>
<gene>
    <name evidence="2" type="ORF">GCM10019016_009210</name>
</gene>
<accession>A0ABP6TF38</accession>
<keyword evidence="3" id="KW-1185">Reference proteome</keyword>
<protein>
    <submittedName>
        <fullName evidence="2">Uncharacterized protein</fullName>
    </submittedName>
</protein>
<reference evidence="3" key="1">
    <citation type="journal article" date="2019" name="Int. J. Syst. Evol. Microbiol.">
        <title>The Global Catalogue of Microorganisms (GCM) 10K type strain sequencing project: providing services to taxonomists for standard genome sequencing and annotation.</title>
        <authorList>
            <consortium name="The Broad Institute Genomics Platform"/>
            <consortium name="The Broad Institute Genome Sequencing Center for Infectious Disease"/>
            <person name="Wu L."/>
            <person name="Ma J."/>
        </authorList>
    </citation>
    <scope>NUCLEOTIDE SEQUENCE [LARGE SCALE GENOMIC DNA]</scope>
    <source>
        <strain evidence="3">JCM 4816</strain>
    </source>
</reference>
<evidence type="ECO:0000313" key="2">
    <source>
        <dbReference type="EMBL" id="GAA3493822.1"/>
    </source>
</evidence>